<keyword evidence="4 6" id="KW-1133">Transmembrane helix</keyword>
<evidence type="ECO:0000256" key="5">
    <source>
        <dbReference type="ARBA" id="ARBA00023136"/>
    </source>
</evidence>
<feature type="transmembrane region" description="Helical" evidence="6">
    <location>
        <begin position="266"/>
        <end position="283"/>
    </location>
</feature>
<keyword evidence="2" id="KW-1003">Cell membrane</keyword>
<dbReference type="InterPro" id="IPR001851">
    <property type="entry name" value="ABC_transp_permease"/>
</dbReference>
<protein>
    <submittedName>
        <fullName evidence="7">ABC transporter permease</fullName>
    </submittedName>
</protein>
<comment type="subcellular location">
    <subcellularLocation>
        <location evidence="1">Cell membrane</location>
        <topology evidence="1">Multi-pass membrane protein</topology>
    </subcellularLocation>
</comment>
<keyword evidence="3 6" id="KW-0812">Transmembrane</keyword>
<dbReference type="GO" id="GO:0005886">
    <property type="term" value="C:plasma membrane"/>
    <property type="evidence" value="ECO:0007669"/>
    <property type="project" value="UniProtKB-SubCell"/>
</dbReference>
<dbReference type="Proteomes" id="UP000653411">
    <property type="component" value="Unassembled WGS sequence"/>
</dbReference>
<feature type="transmembrane region" description="Helical" evidence="6">
    <location>
        <begin position="312"/>
        <end position="330"/>
    </location>
</feature>
<dbReference type="GO" id="GO:0022857">
    <property type="term" value="F:transmembrane transporter activity"/>
    <property type="evidence" value="ECO:0007669"/>
    <property type="project" value="InterPro"/>
</dbReference>
<evidence type="ECO:0000256" key="6">
    <source>
        <dbReference type="SAM" id="Phobius"/>
    </source>
</evidence>
<dbReference type="EMBL" id="BMML01000022">
    <property type="protein sequence ID" value="GGN34101.1"/>
    <property type="molecule type" value="Genomic_DNA"/>
</dbReference>
<feature type="transmembrane region" description="Helical" evidence="6">
    <location>
        <begin position="178"/>
        <end position="203"/>
    </location>
</feature>
<feature type="transmembrane region" description="Helical" evidence="6">
    <location>
        <begin position="140"/>
        <end position="158"/>
    </location>
</feature>
<comment type="caution">
    <text evidence="7">The sequence shown here is derived from an EMBL/GenBank/DDBJ whole genome shotgun (WGS) entry which is preliminary data.</text>
</comment>
<organism evidence="7 8">
    <name type="scientific">Streptomyces fuscichromogenes</name>
    <dbReference type="NCBI Taxonomy" id="1324013"/>
    <lineage>
        <taxon>Bacteria</taxon>
        <taxon>Bacillati</taxon>
        <taxon>Actinomycetota</taxon>
        <taxon>Actinomycetes</taxon>
        <taxon>Kitasatosporales</taxon>
        <taxon>Streptomycetaceae</taxon>
        <taxon>Streptomyces</taxon>
    </lineage>
</organism>
<evidence type="ECO:0000313" key="7">
    <source>
        <dbReference type="EMBL" id="GGN34101.1"/>
    </source>
</evidence>
<accession>A0A917XK27</accession>
<evidence type="ECO:0000256" key="4">
    <source>
        <dbReference type="ARBA" id="ARBA00022989"/>
    </source>
</evidence>
<dbReference type="PANTHER" id="PTHR32196:SF72">
    <property type="entry name" value="RIBOSE IMPORT PERMEASE PROTEIN RBSC"/>
    <property type="match status" value="1"/>
</dbReference>
<feature type="transmembrane region" description="Helical" evidence="6">
    <location>
        <begin position="30"/>
        <end position="47"/>
    </location>
</feature>
<reference evidence="7" key="2">
    <citation type="submission" date="2020-09" db="EMBL/GenBank/DDBJ databases">
        <authorList>
            <person name="Sun Q."/>
            <person name="Zhou Y."/>
        </authorList>
    </citation>
    <scope>NUCLEOTIDE SEQUENCE</scope>
    <source>
        <strain evidence="7">CGMCC 4.7110</strain>
    </source>
</reference>
<feature type="transmembrane region" description="Helical" evidence="6">
    <location>
        <begin position="112"/>
        <end position="133"/>
    </location>
</feature>
<dbReference type="CDD" id="cd06579">
    <property type="entry name" value="TM_PBP1_transp_AraH_like"/>
    <property type="match status" value="1"/>
</dbReference>
<reference evidence="7" key="1">
    <citation type="journal article" date="2014" name="Int. J. Syst. Evol. Microbiol.">
        <title>Complete genome sequence of Corynebacterium casei LMG S-19264T (=DSM 44701T), isolated from a smear-ripened cheese.</title>
        <authorList>
            <consortium name="US DOE Joint Genome Institute (JGI-PGF)"/>
            <person name="Walter F."/>
            <person name="Albersmeier A."/>
            <person name="Kalinowski J."/>
            <person name="Ruckert C."/>
        </authorList>
    </citation>
    <scope>NUCLEOTIDE SEQUENCE</scope>
    <source>
        <strain evidence="7">CGMCC 4.7110</strain>
    </source>
</reference>
<keyword evidence="8" id="KW-1185">Reference proteome</keyword>
<feature type="transmembrane region" description="Helical" evidence="6">
    <location>
        <begin position="59"/>
        <end position="92"/>
    </location>
</feature>
<evidence type="ECO:0000256" key="2">
    <source>
        <dbReference type="ARBA" id="ARBA00022475"/>
    </source>
</evidence>
<evidence type="ECO:0000256" key="3">
    <source>
        <dbReference type="ARBA" id="ARBA00022692"/>
    </source>
</evidence>
<evidence type="ECO:0000256" key="1">
    <source>
        <dbReference type="ARBA" id="ARBA00004651"/>
    </source>
</evidence>
<name>A0A917XK27_9ACTN</name>
<keyword evidence="5 6" id="KW-0472">Membrane</keyword>
<proteinExistence type="predicted"/>
<dbReference type="PANTHER" id="PTHR32196">
    <property type="entry name" value="ABC TRANSPORTER PERMEASE PROTEIN YPHD-RELATED-RELATED"/>
    <property type="match status" value="1"/>
</dbReference>
<feature type="transmembrane region" description="Helical" evidence="6">
    <location>
        <begin position="233"/>
        <end position="254"/>
    </location>
</feature>
<evidence type="ECO:0000313" key="8">
    <source>
        <dbReference type="Proteomes" id="UP000653411"/>
    </source>
</evidence>
<feature type="transmembrane region" description="Helical" evidence="6">
    <location>
        <begin position="290"/>
        <end position="306"/>
    </location>
</feature>
<gene>
    <name evidence="7" type="ORF">GCM10011578_074590</name>
</gene>
<dbReference type="AlphaFoldDB" id="A0A917XK27"/>
<dbReference type="Pfam" id="PF02653">
    <property type="entry name" value="BPD_transp_2"/>
    <property type="match status" value="1"/>
</dbReference>
<sequence length="339" mass="34985">MTTDTAVADPTTGEGGVPLLHTLNEWQRRVPLLQLLALAALYVYGLSTIEGFGSQRVLYAILVNASLLGLAGAGQTIVVLVGGIDFSIAAFISAGNVIIAELCGTDHWSTGAAVAVALAVGVLGGLVNGVLSYRFKVEPLIVTLGVSALLSGLVLKWINGSATGVAPAWLGTLTAANGTTFGIGIPPVVVIWAVVAIVIGLVLTRTRAGRNLYLTGVNQSAARLALVRVNRTWIYAYVASAVLATCVGILLAGYSGSGNVTIGDPYLFQSLAAVIVGGTMFGGRGDYWRTVLGALVLSVVALLLSANQLSSAAQDMITGGLILVVVGLYGRERRLRDRI</sequence>
<dbReference type="RefSeq" id="WP_189267328.1">
    <property type="nucleotide sequence ID" value="NZ_BMML01000022.1"/>
</dbReference>